<evidence type="ECO:0000256" key="5">
    <source>
        <dbReference type="SAM" id="MobiDB-lite"/>
    </source>
</evidence>
<evidence type="ECO:0000313" key="8">
    <source>
        <dbReference type="EMBL" id="RHW44231.1"/>
    </source>
</evidence>
<feature type="region of interest" description="Disordered" evidence="5">
    <location>
        <begin position="23"/>
        <end position="44"/>
    </location>
</feature>
<protein>
    <submittedName>
        <fullName evidence="8">Iron-siderophore ABC transporter substrate-binding protein</fullName>
    </submittedName>
</protein>
<dbReference type="PROSITE" id="PS51318">
    <property type="entry name" value="TAT"/>
    <property type="match status" value="1"/>
</dbReference>
<evidence type="ECO:0000256" key="2">
    <source>
        <dbReference type="ARBA" id="ARBA00008814"/>
    </source>
</evidence>
<comment type="similarity">
    <text evidence="2">Belongs to the bacterial solute-binding protein 8 family.</text>
</comment>
<evidence type="ECO:0000256" key="1">
    <source>
        <dbReference type="ARBA" id="ARBA00004196"/>
    </source>
</evidence>
<comment type="subcellular location">
    <subcellularLocation>
        <location evidence="1">Cell envelope</location>
    </subcellularLocation>
</comment>
<dbReference type="InterPro" id="IPR002491">
    <property type="entry name" value="ABC_transptr_periplasmic_BD"/>
</dbReference>
<organism evidence="8 9">
    <name type="scientific">Dermacoccus abyssi</name>
    <dbReference type="NCBI Taxonomy" id="322596"/>
    <lineage>
        <taxon>Bacteria</taxon>
        <taxon>Bacillati</taxon>
        <taxon>Actinomycetota</taxon>
        <taxon>Actinomycetes</taxon>
        <taxon>Micrococcales</taxon>
        <taxon>Dermacoccaceae</taxon>
        <taxon>Dermacoccus</taxon>
    </lineage>
</organism>
<evidence type="ECO:0000259" key="7">
    <source>
        <dbReference type="PROSITE" id="PS50983"/>
    </source>
</evidence>
<proteinExistence type="inferred from homology"/>
<feature type="domain" description="Fe/B12 periplasmic-binding" evidence="7">
    <location>
        <begin position="65"/>
        <end position="342"/>
    </location>
</feature>
<dbReference type="EMBL" id="QWLM01000019">
    <property type="protein sequence ID" value="RHW44231.1"/>
    <property type="molecule type" value="Genomic_DNA"/>
</dbReference>
<dbReference type="PROSITE" id="PS50983">
    <property type="entry name" value="FE_B12_PBP"/>
    <property type="match status" value="1"/>
</dbReference>
<keyword evidence="3" id="KW-0813">Transport</keyword>
<sequence length="346" mass="36127">MINRRGFLALATAGTAATALAACGTGSSSDESSESKSSGGGAGSGFPVEVKHAFGTTKIEKAPTKVVVVGWGDADVVAALGVAPVAAPEVTWGANANKSTDWLDAQLKKIGGKAPARFSDKDGTPVDKIATYQPDLILGTNSGLTKEQYDKLSKIAPTVAYPKVAWGTSWQESTTMIATALGKKAEGEKLMAETKKKISDAVAKYPELKGKTASWVYFTPTNLNTVGVYTPSDNRPRMLAEFGLPDGDGIAKQTKSSKSFFVDLSAEKAAQIDSDIVVFDELQGAEPSKIKSNALLGKIPAIKNDTFVSIKEQKPSAAMSGPSVLSIPVALETFLPQLAAAAKKVK</sequence>
<dbReference type="RefSeq" id="WP_118914690.1">
    <property type="nucleotide sequence ID" value="NZ_CBCRVH010000019.1"/>
</dbReference>
<dbReference type="PROSITE" id="PS51257">
    <property type="entry name" value="PROKAR_LIPOPROTEIN"/>
    <property type="match status" value="1"/>
</dbReference>
<dbReference type="InterPro" id="IPR006311">
    <property type="entry name" value="TAT_signal"/>
</dbReference>
<accession>A0A417Z143</accession>
<dbReference type="Pfam" id="PF01497">
    <property type="entry name" value="Peripla_BP_2"/>
    <property type="match status" value="1"/>
</dbReference>
<dbReference type="PANTHER" id="PTHR30532:SF24">
    <property type="entry name" value="FERRIC ENTEROBACTIN-BINDING PERIPLASMIC PROTEIN FEPB"/>
    <property type="match status" value="1"/>
</dbReference>
<gene>
    <name evidence="8" type="ORF">D1832_13225</name>
</gene>
<evidence type="ECO:0000256" key="4">
    <source>
        <dbReference type="ARBA" id="ARBA00022729"/>
    </source>
</evidence>
<feature type="chain" id="PRO_5019468749" evidence="6">
    <location>
        <begin position="22"/>
        <end position="346"/>
    </location>
</feature>
<reference evidence="8 9" key="1">
    <citation type="submission" date="2018-08" db="EMBL/GenBank/DDBJ databases">
        <title>Whole genome sequence analysis of Dermacoccus abyssi bacteria isolated from Deep Mariana trench Micromonospora spp reveals genes involved in the environmental adaptation and production of secondary metabolites.</title>
        <authorList>
            <person name="Abdel-Mageed W.M."/>
            <person name="Lehri B."/>
            <person name="Nouioui I."/>
            <person name="Goodfellow I."/>
            <person name="Jaspars M."/>
            <person name="Karlyshev A."/>
        </authorList>
    </citation>
    <scope>NUCLEOTIDE SEQUENCE [LARGE SCALE GENOMIC DNA]</scope>
    <source>
        <strain evidence="8 9">MT1.1</strain>
    </source>
</reference>
<comment type="caution">
    <text evidence="8">The sequence shown here is derived from an EMBL/GenBank/DDBJ whole genome shotgun (WGS) entry which is preliminary data.</text>
</comment>
<dbReference type="PANTHER" id="PTHR30532">
    <property type="entry name" value="IRON III DICITRATE-BINDING PERIPLASMIC PROTEIN"/>
    <property type="match status" value="1"/>
</dbReference>
<dbReference type="Proteomes" id="UP000285376">
    <property type="component" value="Unassembled WGS sequence"/>
</dbReference>
<dbReference type="InterPro" id="IPR051313">
    <property type="entry name" value="Bact_iron-sidero_bind"/>
</dbReference>
<evidence type="ECO:0000313" key="9">
    <source>
        <dbReference type="Proteomes" id="UP000285376"/>
    </source>
</evidence>
<dbReference type="CDD" id="cd01146">
    <property type="entry name" value="FhuD"/>
    <property type="match status" value="1"/>
</dbReference>
<name>A0A417Z143_9MICO</name>
<evidence type="ECO:0000256" key="6">
    <source>
        <dbReference type="SAM" id="SignalP"/>
    </source>
</evidence>
<keyword evidence="4 6" id="KW-0732">Signal</keyword>
<dbReference type="Gene3D" id="3.40.50.1980">
    <property type="entry name" value="Nitrogenase molybdenum iron protein domain"/>
    <property type="match status" value="2"/>
</dbReference>
<dbReference type="AlphaFoldDB" id="A0A417Z143"/>
<dbReference type="GO" id="GO:1901678">
    <property type="term" value="P:iron coordination entity transport"/>
    <property type="evidence" value="ECO:0007669"/>
    <property type="project" value="UniProtKB-ARBA"/>
</dbReference>
<dbReference type="SUPFAM" id="SSF53807">
    <property type="entry name" value="Helical backbone' metal receptor"/>
    <property type="match status" value="1"/>
</dbReference>
<dbReference type="GO" id="GO:0030288">
    <property type="term" value="C:outer membrane-bounded periplasmic space"/>
    <property type="evidence" value="ECO:0007669"/>
    <property type="project" value="TreeGrafter"/>
</dbReference>
<feature type="signal peptide" evidence="6">
    <location>
        <begin position="1"/>
        <end position="21"/>
    </location>
</feature>
<evidence type="ECO:0000256" key="3">
    <source>
        <dbReference type="ARBA" id="ARBA00022448"/>
    </source>
</evidence>